<dbReference type="OrthoDB" id="25675at2759"/>
<dbReference type="GO" id="GO:0032040">
    <property type="term" value="C:small-subunit processome"/>
    <property type="evidence" value="ECO:0007669"/>
    <property type="project" value="InterPro"/>
</dbReference>
<evidence type="ECO:0000313" key="11">
    <source>
        <dbReference type="EnsemblMetazoa" id="PHUM228720-PA"/>
    </source>
</evidence>
<dbReference type="eggNOG" id="KOG3164">
    <property type="taxonomic scope" value="Eukaryota"/>
</dbReference>
<dbReference type="PANTHER" id="PTHR12416">
    <property type="entry name" value="RRNA-PROCESSING PROTEIN UTP23 HOMOLOG"/>
    <property type="match status" value="1"/>
</dbReference>
<evidence type="ECO:0000256" key="8">
    <source>
        <dbReference type="SAM" id="MobiDB-lite"/>
    </source>
</evidence>
<dbReference type="Gene3D" id="3.40.50.1010">
    <property type="entry name" value="5'-nuclease"/>
    <property type="match status" value="1"/>
</dbReference>
<dbReference type="EMBL" id="AAZO01002661">
    <property type="status" value="NOT_ANNOTATED_CDS"/>
    <property type="molecule type" value="Genomic_DNA"/>
</dbReference>
<dbReference type="InterPro" id="IPR029060">
    <property type="entry name" value="PIN-like_dom_sf"/>
</dbReference>
<reference evidence="10" key="1">
    <citation type="submission" date="2007-04" db="EMBL/GenBank/DDBJ databases">
        <title>Annotation of Pediculus humanus corporis strain USDA.</title>
        <authorList>
            <person name="Kirkness E."/>
            <person name="Hannick L."/>
            <person name="Hass B."/>
            <person name="Bruggner R."/>
            <person name="Lawson D."/>
            <person name="Bidwell S."/>
            <person name="Joardar V."/>
            <person name="Caler E."/>
            <person name="Walenz B."/>
            <person name="Inman J."/>
            <person name="Schobel S."/>
            <person name="Galinsky K."/>
            <person name="Amedeo P."/>
            <person name="Strausberg R."/>
        </authorList>
    </citation>
    <scope>NUCLEOTIDE SEQUENCE</scope>
    <source>
        <strain evidence="10">USDA</strain>
    </source>
</reference>
<reference evidence="11" key="3">
    <citation type="submission" date="2020-05" db="UniProtKB">
        <authorList>
            <consortium name="EnsemblMetazoa"/>
        </authorList>
    </citation>
    <scope>IDENTIFICATION</scope>
    <source>
        <strain evidence="11">USDA</strain>
    </source>
</reference>
<dbReference type="GeneID" id="8229868"/>
<gene>
    <name evidence="11" type="primary">8229868</name>
    <name evidence="10" type="ORF">Phum_PHUM228720</name>
</gene>
<evidence type="ECO:0000256" key="1">
    <source>
        <dbReference type="ARBA" id="ARBA00004604"/>
    </source>
</evidence>
<protein>
    <recommendedName>
        <fullName evidence="7">rRNA-processing protein UTP23 homolog</fullName>
    </recommendedName>
</protein>
<dbReference type="EnsemblMetazoa" id="PHUM228720-RA">
    <property type="protein sequence ID" value="PHUM228720-PA"/>
    <property type="gene ID" value="PHUM228720"/>
</dbReference>
<dbReference type="VEuPathDB" id="VectorBase:PHUM228720"/>
<keyword evidence="3" id="KW-0698">rRNA processing</keyword>
<dbReference type="Pfam" id="PF04900">
    <property type="entry name" value="Fcf1"/>
    <property type="match status" value="1"/>
</dbReference>
<dbReference type="AlphaFoldDB" id="E0VIK9"/>
<dbReference type="InParanoid" id="E0VIK9"/>
<dbReference type="FunFam" id="3.40.50.1010:FF:000006">
    <property type="entry name" value="rRNA-processing protein UTP23 homolog"/>
    <property type="match status" value="1"/>
</dbReference>
<dbReference type="EMBL" id="DS235200">
    <property type="protein sequence ID" value="EEB13215.1"/>
    <property type="molecule type" value="Genomic_DNA"/>
</dbReference>
<dbReference type="InterPro" id="IPR006984">
    <property type="entry name" value="Fcf1/UTP23"/>
</dbReference>
<feature type="domain" description="UTP23 sensor motif region" evidence="9">
    <location>
        <begin position="194"/>
        <end position="212"/>
    </location>
</feature>
<dbReference type="FunCoup" id="E0VIK9">
    <property type="interactions" value="1569"/>
</dbReference>
<proteinExistence type="inferred from homology"/>
<dbReference type="GO" id="GO:0006364">
    <property type="term" value="P:rRNA processing"/>
    <property type="evidence" value="ECO:0007669"/>
    <property type="project" value="UniProtKB-KW"/>
</dbReference>
<keyword evidence="4" id="KW-0539">Nucleus</keyword>
<reference evidence="10" key="2">
    <citation type="submission" date="2007-04" db="EMBL/GenBank/DDBJ databases">
        <title>The genome of the human body louse.</title>
        <authorList>
            <consortium name="The Human Body Louse Genome Consortium"/>
            <person name="Kirkness E."/>
            <person name="Walenz B."/>
            <person name="Hass B."/>
            <person name="Bruggner R."/>
            <person name="Strausberg R."/>
        </authorList>
    </citation>
    <scope>NUCLEOTIDE SEQUENCE</scope>
    <source>
        <strain evidence="10">USDA</strain>
    </source>
</reference>
<dbReference type="InterPro" id="IPR057776">
    <property type="entry name" value="UTP23_sensor"/>
</dbReference>
<dbReference type="CDD" id="cd09866">
    <property type="entry name" value="PIN_Fcf1-Utp23-H"/>
    <property type="match status" value="1"/>
</dbReference>
<evidence type="ECO:0000256" key="4">
    <source>
        <dbReference type="ARBA" id="ARBA00023242"/>
    </source>
</evidence>
<keyword evidence="2" id="KW-0690">Ribosome biogenesis</keyword>
<accession>E0VIK9</accession>
<feature type="compositionally biased region" description="Low complexity" evidence="8">
    <location>
        <begin position="176"/>
        <end position="187"/>
    </location>
</feature>
<dbReference type="OMA" id="CCMQALY"/>
<dbReference type="Proteomes" id="UP000009046">
    <property type="component" value="Unassembled WGS sequence"/>
</dbReference>
<feature type="region of interest" description="Disordered" evidence="8">
    <location>
        <begin position="175"/>
        <end position="220"/>
    </location>
</feature>
<sequence>MKINRYRKVNRILKFYSNHFGFRKPYQILLDGTVCVAALKNKINIQEQLTKYLGGDVKLLTTQCIIKEVENLGSKTTGALIVLKNFGHHQCGHDDSPVSAPECITHMIQNSNNSRYIIATQDRKLQQEIRKISGVPLFYFHLKMPTLEAPSTVTQNAVRNKAYNDCRLEKIDKNVFKNNNNNSNQENVEGKPQRKKRKIKGPNPLSCKKKKKKQNGNDKK</sequence>
<keyword evidence="12" id="KW-1185">Reference proteome</keyword>
<dbReference type="STRING" id="121224.E0VIK9"/>
<dbReference type="HOGENOM" id="CLU_053567_3_0_1"/>
<dbReference type="RefSeq" id="XP_002425953.1">
    <property type="nucleotide sequence ID" value="XM_002425908.1"/>
</dbReference>
<evidence type="ECO:0000259" key="9">
    <source>
        <dbReference type="Pfam" id="PF24779"/>
    </source>
</evidence>
<evidence type="ECO:0000313" key="10">
    <source>
        <dbReference type="EMBL" id="EEB13215.1"/>
    </source>
</evidence>
<evidence type="ECO:0000256" key="5">
    <source>
        <dbReference type="ARBA" id="ARBA00037300"/>
    </source>
</evidence>
<comment type="similarity">
    <text evidence="6">Belongs to the UTP23/FCF1 family. UTP23 subfamily.</text>
</comment>
<evidence type="ECO:0000256" key="3">
    <source>
        <dbReference type="ARBA" id="ARBA00022552"/>
    </source>
</evidence>
<evidence type="ECO:0000256" key="2">
    <source>
        <dbReference type="ARBA" id="ARBA00022517"/>
    </source>
</evidence>
<evidence type="ECO:0000313" key="12">
    <source>
        <dbReference type="Proteomes" id="UP000009046"/>
    </source>
</evidence>
<dbReference type="KEGG" id="phu:Phum_PHUM228720"/>
<dbReference type="Pfam" id="PF24779">
    <property type="entry name" value="UTP23_sensor"/>
    <property type="match status" value="1"/>
</dbReference>
<name>E0VIK9_PEDHC</name>
<evidence type="ECO:0000256" key="6">
    <source>
        <dbReference type="ARBA" id="ARBA00038503"/>
    </source>
</evidence>
<evidence type="ECO:0000256" key="7">
    <source>
        <dbReference type="ARBA" id="ARBA00071400"/>
    </source>
</evidence>
<organism>
    <name type="scientific">Pediculus humanus subsp. corporis</name>
    <name type="common">Body louse</name>
    <dbReference type="NCBI Taxonomy" id="121224"/>
    <lineage>
        <taxon>Eukaryota</taxon>
        <taxon>Metazoa</taxon>
        <taxon>Ecdysozoa</taxon>
        <taxon>Arthropoda</taxon>
        <taxon>Hexapoda</taxon>
        <taxon>Insecta</taxon>
        <taxon>Pterygota</taxon>
        <taxon>Neoptera</taxon>
        <taxon>Paraneoptera</taxon>
        <taxon>Psocodea</taxon>
        <taxon>Troctomorpha</taxon>
        <taxon>Phthiraptera</taxon>
        <taxon>Anoplura</taxon>
        <taxon>Pediculidae</taxon>
        <taxon>Pediculus</taxon>
    </lineage>
</organism>
<dbReference type="CTD" id="8229868"/>
<dbReference type="SUPFAM" id="SSF88723">
    <property type="entry name" value="PIN domain-like"/>
    <property type="match status" value="1"/>
</dbReference>
<comment type="function">
    <text evidence="5">Involved in rRNA-processing and ribosome biogenesis.</text>
</comment>
<comment type="subcellular location">
    <subcellularLocation>
        <location evidence="1">Nucleus</location>
        <location evidence="1">Nucleolus</location>
    </subcellularLocation>
</comment>